<gene>
    <name evidence="6" type="ORF">G7K_5725-t1</name>
</gene>
<comment type="caution">
    <text evidence="6">The sequence shown here is derived from an EMBL/GenBank/DDBJ whole genome shotgun (WGS) entry which is preliminary data.</text>
</comment>
<dbReference type="GO" id="GO:0022857">
    <property type="term" value="F:transmembrane transporter activity"/>
    <property type="evidence" value="ECO:0007669"/>
    <property type="project" value="InterPro"/>
</dbReference>
<feature type="transmembrane region" description="Helical" evidence="5">
    <location>
        <begin position="321"/>
        <end position="341"/>
    </location>
</feature>
<evidence type="ECO:0000256" key="4">
    <source>
        <dbReference type="ARBA" id="ARBA00023136"/>
    </source>
</evidence>
<dbReference type="SUPFAM" id="SSF103473">
    <property type="entry name" value="MFS general substrate transporter"/>
    <property type="match status" value="1"/>
</dbReference>
<evidence type="ECO:0000313" key="7">
    <source>
        <dbReference type="Proteomes" id="UP000033140"/>
    </source>
</evidence>
<feature type="transmembrane region" description="Helical" evidence="5">
    <location>
        <begin position="77"/>
        <end position="97"/>
    </location>
</feature>
<keyword evidence="7" id="KW-1185">Reference proteome</keyword>
<evidence type="ECO:0000313" key="6">
    <source>
        <dbReference type="EMBL" id="GAO51629.1"/>
    </source>
</evidence>
<feature type="transmembrane region" description="Helical" evidence="5">
    <location>
        <begin position="443"/>
        <end position="463"/>
    </location>
</feature>
<dbReference type="OMA" id="LACLIDI"/>
<feature type="transmembrane region" description="Helical" evidence="5">
    <location>
        <begin position="279"/>
        <end position="301"/>
    </location>
</feature>
<feature type="transmembrane region" description="Helical" evidence="5">
    <location>
        <begin position="171"/>
        <end position="193"/>
    </location>
</feature>
<name>A0A0E9NP66_SAICN</name>
<keyword evidence="4 5" id="KW-0472">Membrane</keyword>
<dbReference type="InterPro" id="IPR036259">
    <property type="entry name" value="MFS_trans_sf"/>
</dbReference>
<accession>A0A0E9NP66</accession>
<proteinExistence type="predicted"/>
<dbReference type="STRING" id="698492.A0A0E9NP66"/>
<dbReference type="OrthoDB" id="2015447at2759"/>
<dbReference type="PANTHER" id="PTHR23510">
    <property type="entry name" value="INNER MEMBRANE TRANSPORT PROTEIN YAJR"/>
    <property type="match status" value="1"/>
</dbReference>
<dbReference type="Pfam" id="PF07690">
    <property type="entry name" value="MFS_1"/>
    <property type="match status" value="1"/>
</dbReference>
<evidence type="ECO:0000256" key="2">
    <source>
        <dbReference type="ARBA" id="ARBA00022692"/>
    </source>
</evidence>
<feature type="transmembrane region" description="Helical" evidence="5">
    <location>
        <begin position="132"/>
        <end position="151"/>
    </location>
</feature>
<dbReference type="GO" id="GO:0016020">
    <property type="term" value="C:membrane"/>
    <property type="evidence" value="ECO:0007669"/>
    <property type="project" value="UniProtKB-SubCell"/>
</dbReference>
<evidence type="ECO:0008006" key="8">
    <source>
        <dbReference type="Google" id="ProtNLM"/>
    </source>
</evidence>
<keyword evidence="2 5" id="KW-0812">Transmembrane</keyword>
<evidence type="ECO:0000256" key="1">
    <source>
        <dbReference type="ARBA" id="ARBA00004141"/>
    </source>
</evidence>
<dbReference type="InterPro" id="IPR051068">
    <property type="entry name" value="MFS_Domain-Containing_Protein"/>
</dbReference>
<feature type="transmembrane region" description="Helical" evidence="5">
    <location>
        <begin position="213"/>
        <end position="230"/>
    </location>
</feature>
<reference evidence="6 7" key="2">
    <citation type="journal article" date="2014" name="J. Gen. Appl. Microbiol.">
        <title>The early diverging ascomycetous budding yeast Saitoella complicata has three histone deacetylases belonging to the Clr6, Hos2, and Rpd3 lineages.</title>
        <authorList>
            <person name="Nishida H."/>
            <person name="Matsumoto T."/>
            <person name="Kondo S."/>
            <person name="Hamamoto M."/>
            <person name="Yoshikawa H."/>
        </authorList>
    </citation>
    <scope>NUCLEOTIDE SEQUENCE [LARGE SCALE GENOMIC DNA]</scope>
    <source>
        <strain evidence="6 7">NRRL Y-17804</strain>
    </source>
</reference>
<dbReference type="InterPro" id="IPR011701">
    <property type="entry name" value="MFS"/>
</dbReference>
<dbReference type="Proteomes" id="UP000033140">
    <property type="component" value="Unassembled WGS sequence"/>
</dbReference>
<feature type="transmembrane region" description="Helical" evidence="5">
    <location>
        <begin position="379"/>
        <end position="400"/>
    </location>
</feature>
<dbReference type="PANTHER" id="PTHR23510:SF64">
    <property type="entry name" value="INNER MEMBRANE TRANSPORT PROTEIN YAJR"/>
    <property type="match status" value="1"/>
</dbReference>
<dbReference type="EMBL" id="BACD03000049">
    <property type="protein sequence ID" value="GAO51629.1"/>
    <property type="molecule type" value="Genomic_DNA"/>
</dbReference>
<dbReference type="RefSeq" id="XP_019023167.1">
    <property type="nucleotide sequence ID" value="XM_019171257.1"/>
</dbReference>
<keyword evidence="3 5" id="KW-1133">Transmembrane helix</keyword>
<reference evidence="6 7" key="1">
    <citation type="journal article" date="2011" name="J. Gen. Appl. Microbiol.">
        <title>Draft genome sequencing of the enigmatic yeast Saitoella complicata.</title>
        <authorList>
            <person name="Nishida H."/>
            <person name="Hamamoto M."/>
            <person name="Sugiyama J."/>
        </authorList>
    </citation>
    <scope>NUCLEOTIDE SEQUENCE [LARGE SCALE GENOMIC DNA]</scope>
    <source>
        <strain evidence="6 7">NRRL Y-17804</strain>
    </source>
</reference>
<feature type="transmembrane region" description="Helical" evidence="5">
    <location>
        <begin position="412"/>
        <end position="431"/>
    </location>
</feature>
<feature type="transmembrane region" description="Helical" evidence="5">
    <location>
        <begin position="109"/>
        <end position="126"/>
    </location>
</feature>
<protein>
    <recommendedName>
        <fullName evidence="8">Major facilitator superfamily (MFS) profile domain-containing protein</fullName>
    </recommendedName>
</protein>
<evidence type="ECO:0000256" key="3">
    <source>
        <dbReference type="ARBA" id="ARBA00022989"/>
    </source>
</evidence>
<reference evidence="6 7" key="3">
    <citation type="journal article" date="2015" name="Genome Announc.">
        <title>Draft Genome Sequence of the Archiascomycetous Yeast Saitoella complicata.</title>
        <authorList>
            <person name="Yamauchi K."/>
            <person name="Kondo S."/>
            <person name="Hamamoto M."/>
            <person name="Takahashi Y."/>
            <person name="Ogura Y."/>
            <person name="Hayashi T."/>
            <person name="Nishida H."/>
        </authorList>
    </citation>
    <scope>NUCLEOTIDE SEQUENCE [LARGE SCALE GENOMIC DNA]</scope>
    <source>
        <strain evidence="6 7">NRRL Y-17804</strain>
    </source>
</reference>
<comment type="subcellular location">
    <subcellularLocation>
        <location evidence="1">Membrane</location>
        <topology evidence="1">Multi-pass membrane protein</topology>
    </subcellularLocation>
</comment>
<evidence type="ECO:0000256" key="5">
    <source>
        <dbReference type="SAM" id="Phobius"/>
    </source>
</evidence>
<dbReference type="Gene3D" id="1.20.1250.20">
    <property type="entry name" value="MFS general substrate transporter like domains"/>
    <property type="match status" value="1"/>
</dbReference>
<sequence length="469" mass="51194">MPMKTVTTPTVHLQLTATDTAISPDANVDPDREDDFKLPKRSSLTCVLICNLLIQISYFIVIPTSSTYAKSLGGTNAISGAIIGVPTACAALCLAPMLRISKNGYGRPLKIGCLAMALGQFLYAIADRTGWLYLILIGRIVSGPGQVYLMFGKRFCTDPRQVGLRRRATLASWLVLTQAAGTMIGPFAGALLYRIGVSSGDSKWWNGYTAPGWLMMGLWLVFFVVVSCVFEDVQTEIVQESPESDTEGHPKRNLLLRFASFWQDELITPIRKLQPRQQAVLACMVWYATIAFFVLGTWEAFIPSYSKDAPGLKLTPFSSGILFALGGLAVFPILVVNLFTVRKTQERHTFLSASLVGIVGLLIQLMTQVTGKVHYSSFYISWVLVALGFNLLTTLTFALLSKQLPKEWNLRSSLIIQTGNYIGRVTGALWGGVNGKVGANTTIGLDLAFAGIAVLSLLPLWTFMKAKTG</sequence>
<feature type="transmembrane region" description="Helical" evidence="5">
    <location>
        <begin position="348"/>
        <end position="367"/>
    </location>
</feature>
<organism evidence="6 7">
    <name type="scientific">Saitoella complicata (strain BCRC 22490 / CBS 7301 / JCM 7358 / NBRC 10748 / NRRL Y-17804)</name>
    <dbReference type="NCBI Taxonomy" id="698492"/>
    <lineage>
        <taxon>Eukaryota</taxon>
        <taxon>Fungi</taxon>
        <taxon>Dikarya</taxon>
        <taxon>Ascomycota</taxon>
        <taxon>Taphrinomycotina</taxon>
        <taxon>Taphrinomycotina incertae sedis</taxon>
        <taxon>Saitoella</taxon>
    </lineage>
</organism>
<feature type="transmembrane region" description="Helical" evidence="5">
    <location>
        <begin position="44"/>
        <end position="65"/>
    </location>
</feature>
<dbReference type="AlphaFoldDB" id="A0A0E9NP66"/>